<sequence length="295" mass="31523">MVPSGGKGSAVVWPWQGQEVVIGTTRHGSGPKALLLPALSSISTRAEMNPLAALLAERFTVLTIDWPGFGTVPKPPVAWNPEALAAFLRFAIDEVAREPVLVVAAGHAAGYLMAEAATRPVRGRKLVLVAPTWRGPLPTMLKRRPSWLARLAGVADVPGLGAALYRLNVNPVMVRMMTRAHVYSDPAWLTQERQAGKRGVMRAKGARHAAVRFVAGELDPFLDRAGFLAAAAALQEPALAIYGADTPPKSRAEMEALTEVSGIAARRLPRGKLSLHEEFPHEVAAAILAWVAEVA</sequence>
<dbReference type="OrthoDB" id="6181537at2"/>
<dbReference type="RefSeq" id="WP_129220473.1">
    <property type="nucleotide sequence ID" value="NZ_QYBC01000015.1"/>
</dbReference>
<keyword evidence="3" id="KW-1185">Reference proteome</keyword>
<feature type="domain" description="AB hydrolase-1" evidence="1">
    <location>
        <begin position="46"/>
        <end position="286"/>
    </location>
</feature>
<accession>A0A4Q2RAL5</accession>
<dbReference type="SUPFAM" id="SSF53474">
    <property type="entry name" value="alpha/beta-Hydrolases"/>
    <property type="match status" value="1"/>
</dbReference>
<dbReference type="AlphaFoldDB" id="A0A4Q2RAL5"/>
<reference evidence="2 3" key="2">
    <citation type="submission" date="2019-02" db="EMBL/GenBank/DDBJ databases">
        <title>'Lichenibacterium ramalinii' gen. nov. sp. nov., 'Lichenibacterium minor' gen. nov. sp. nov.</title>
        <authorList>
            <person name="Pankratov T."/>
        </authorList>
    </citation>
    <scope>NUCLEOTIDE SEQUENCE [LARGE SCALE GENOMIC DNA]</scope>
    <source>
        <strain evidence="2 3">RmlP001</strain>
    </source>
</reference>
<name>A0A4Q2RAL5_9HYPH</name>
<dbReference type="PANTHER" id="PTHR47914:SF1">
    <property type="entry name" value="ALPHA_BETA-HYDROLASES SUPERFAMILY PROTEIN"/>
    <property type="match status" value="1"/>
</dbReference>
<dbReference type="Pfam" id="PF12697">
    <property type="entry name" value="Abhydrolase_6"/>
    <property type="match status" value="1"/>
</dbReference>
<protein>
    <submittedName>
        <fullName evidence="2">Alpha/beta hydrolase</fullName>
    </submittedName>
</protein>
<keyword evidence="2" id="KW-0378">Hydrolase</keyword>
<dbReference type="Gene3D" id="3.40.50.1820">
    <property type="entry name" value="alpha/beta hydrolase"/>
    <property type="match status" value="1"/>
</dbReference>
<evidence type="ECO:0000259" key="1">
    <source>
        <dbReference type="Pfam" id="PF12697"/>
    </source>
</evidence>
<dbReference type="Proteomes" id="UP000289411">
    <property type="component" value="Unassembled WGS sequence"/>
</dbReference>
<dbReference type="EMBL" id="QYBC01000015">
    <property type="protein sequence ID" value="RYB03183.1"/>
    <property type="molecule type" value="Genomic_DNA"/>
</dbReference>
<comment type="caution">
    <text evidence="2">The sequence shown here is derived from an EMBL/GenBank/DDBJ whole genome shotgun (WGS) entry which is preliminary data.</text>
</comment>
<proteinExistence type="predicted"/>
<dbReference type="InterPro" id="IPR000073">
    <property type="entry name" value="AB_hydrolase_1"/>
</dbReference>
<dbReference type="GO" id="GO:0016787">
    <property type="term" value="F:hydrolase activity"/>
    <property type="evidence" value="ECO:0007669"/>
    <property type="project" value="UniProtKB-KW"/>
</dbReference>
<evidence type="ECO:0000313" key="3">
    <source>
        <dbReference type="Proteomes" id="UP000289411"/>
    </source>
</evidence>
<organism evidence="2 3">
    <name type="scientific">Lichenibacterium ramalinae</name>
    <dbReference type="NCBI Taxonomy" id="2316527"/>
    <lineage>
        <taxon>Bacteria</taxon>
        <taxon>Pseudomonadati</taxon>
        <taxon>Pseudomonadota</taxon>
        <taxon>Alphaproteobacteria</taxon>
        <taxon>Hyphomicrobiales</taxon>
        <taxon>Lichenihabitantaceae</taxon>
        <taxon>Lichenibacterium</taxon>
    </lineage>
</organism>
<dbReference type="PANTHER" id="PTHR47914">
    <property type="entry name" value="ALPHA/BETA-HYDROLASES SUPERFAMILY PROTEIN"/>
    <property type="match status" value="1"/>
</dbReference>
<gene>
    <name evidence="2" type="ORF">D3272_17275</name>
</gene>
<dbReference type="InterPro" id="IPR029058">
    <property type="entry name" value="AB_hydrolase_fold"/>
</dbReference>
<evidence type="ECO:0000313" key="2">
    <source>
        <dbReference type="EMBL" id="RYB03183.1"/>
    </source>
</evidence>
<reference evidence="2 3" key="1">
    <citation type="submission" date="2018-09" db="EMBL/GenBank/DDBJ databases">
        <authorList>
            <person name="Grouzdev D.S."/>
            <person name="Krutkina M.S."/>
        </authorList>
    </citation>
    <scope>NUCLEOTIDE SEQUENCE [LARGE SCALE GENOMIC DNA]</scope>
    <source>
        <strain evidence="2 3">RmlP001</strain>
    </source>
</reference>